<comment type="activity regulation">
    <text evidence="7">Uridylyltransferase (UTase) activity is inhibited by glutamine, while glutamine activates uridylyl-removing (UR) activity.</text>
</comment>
<dbReference type="NCBIfam" id="TIGR01693">
    <property type="entry name" value="UTase_glnD"/>
    <property type="match status" value="1"/>
</dbReference>
<evidence type="ECO:0000256" key="3">
    <source>
        <dbReference type="ARBA" id="ARBA00022737"/>
    </source>
</evidence>
<comment type="caution">
    <text evidence="10">The sequence shown here is derived from an EMBL/GenBank/DDBJ whole genome shotgun (WGS) entry which is preliminary data.</text>
</comment>
<dbReference type="Gene3D" id="3.30.460.10">
    <property type="entry name" value="Beta Polymerase, domain 2"/>
    <property type="match status" value="1"/>
</dbReference>
<dbReference type="SUPFAM" id="SSF81593">
    <property type="entry name" value="Nucleotidyltransferase substrate binding subunit/domain"/>
    <property type="match status" value="1"/>
</dbReference>
<comment type="catalytic activity">
    <reaction evidence="7">
        <text>[protein-PII]-L-tyrosine + UTP = [protein-PII]-uridylyl-L-tyrosine + diphosphate</text>
        <dbReference type="Rhea" id="RHEA:13673"/>
        <dbReference type="Rhea" id="RHEA-COMP:12147"/>
        <dbReference type="Rhea" id="RHEA-COMP:12148"/>
        <dbReference type="ChEBI" id="CHEBI:33019"/>
        <dbReference type="ChEBI" id="CHEBI:46398"/>
        <dbReference type="ChEBI" id="CHEBI:46858"/>
        <dbReference type="ChEBI" id="CHEBI:90602"/>
        <dbReference type="EC" id="2.7.7.59"/>
    </reaction>
</comment>
<dbReference type="InterPro" id="IPR013546">
    <property type="entry name" value="PII_UdlTrfase/GS_AdlTrfase"/>
</dbReference>
<protein>
    <recommendedName>
        <fullName evidence="7">Bifunctional uridylyltransferase/uridylyl-removing enzyme</fullName>
        <shortName evidence="7">UTase/UR</shortName>
    </recommendedName>
    <alternativeName>
        <fullName evidence="7">Bifunctional [protein-PII] modification enzyme</fullName>
    </alternativeName>
    <alternativeName>
        <fullName evidence="7">Bifunctional nitrogen sensor protein</fullName>
    </alternativeName>
    <domain>
        <recommendedName>
            <fullName evidence="7">[Protein-PII] uridylyltransferase</fullName>
            <shortName evidence="7">PII uridylyltransferase</shortName>
            <shortName evidence="7">UTase</shortName>
            <ecNumber evidence="7">2.7.7.59</ecNumber>
        </recommendedName>
    </domain>
    <domain>
        <recommendedName>
            <fullName evidence="7">[Protein-PII]-UMP uridylyl-removing enzyme</fullName>
            <shortName evidence="7">UR</shortName>
            <ecNumber evidence="7">3.1.4.-</ecNumber>
        </recommendedName>
    </domain>
</protein>
<evidence type="ECO:0000313" key="10">
    <source>
        <dbReference type="EMBL" id="GAB0057545.1"/>
    </source>
</evidence>
<dbReference type="Pfam" id="PF01842">
    <property type="entry name" value="ACT"/>
    <property type="match status" value="1"/>
</dbReference>
<dbReference type="Pfam" id="PF01966">
    <property type="entry name" value="HD"/>
    <property type="match status" value="1"/>
</dbReference>
<dbReference type="GO" id="GO:0016779">
    <property type="term" value="F:nucleotidyltransferase activity"/>
    <property type="evidence" value="ECO:0007669"/>
    <property type="project" value="UniProtKB-KW"/>
</dbReference>
<dbReference type="InterPro" id="IPR002912">
    <property type="entry name" value="ACT_dom"/>
</dbReference>
<dbReference type="InterPro" id="IPR003607">
    <property type="entry name" value="HD/PDEase_dom"/>
</dbReference>
<evidence type="ECO:0000259" key="8">
    <source>
        <dbReference type="PROSITE" id="PS51671"/>
    </source>
</evidence>
<dbReference type="Proteomes" id="UP001628193">
    <property type="component" value="Unassembled WGS sequence"/>
</dbReference>
<feature type="domain" description="HD" evidence="9">
    <location>
        <begin position="476"/>
        <end position="598"/>
    </location>
</feature>
<dbReference type="CDD" id="cd04899">
    <property type="entry name" value="ACT_ACR-UUR-like_2"/>
    <property type="match status" value="1"/>
</dbReference>
<feature type="domain" description="ACT" evidence="8">
    <location>
        <begin position="826"/>
        <end position="903"/>
    </location>
</feature>
<dbReference type="PIRSF" id="PIRSF006288">
    <property type="entry name" value="PII_uridyltransf"/>
    <property type="match status" value="1"/>
</dbReference>
<dbReference type="InterPro" id="IPR045865">
    <property type="entry name" value="ACT-like_dom_sf"/>
</dbReference>
<feature type="region of interest" description="Uridylyltransferase" evidence="7">
    <location>
        <begin position="1"/>
        <end position="359"/>
    </location>
</feature>
<keyword evidence="2 7" id="KW-0548">Nucleotidyltransferase</keyword>
<feature type="domain" description="ACT" evidence="8">
    <location>
        <begin position="717"/>
        <end position="794"/>
    </location>
</feature>
<keyword evidence="11" id="KW-1185">Reference proteome</keyword>
<dbReference type="SUPFAM" id="SSF81301">
    <property type="entry name" value="Nucleotidyltransferase"/>
    <property type="match status" value="1"/>
</dbReference>
<dbReference type="Gene3D" id="3.30.70.260">
    <property type="match status" value="2"/>
</dbReference>
<evidence type="ECO:0000256" key="7">
    <source>
        <dbReference type="HAMAP-Rule" id="MF_00277"/>
    </source>
</evidence>
<dbReference type="EC" id="2.7.7.59" evidence="7"/>
<reference evidence="10 11" key="1">
    <citation type="submission" date="2024-05" db="EMBL/GenBank/DDBJ databases">
        <authorList>
            <consortium name="Candidatus Magnetaquicoccaceae bacterium FCR-1 genome sequencing consortium"/>
            <person name="Shimoshige H."/>
            <person name="Shimamura S."/>
            <person name="Taoka A."/>
            <person name="Kobayashi H."/>
            <person name="Maekawa T."/>
        </authorList>
    </citation>
    <scope>NUCLEOTIDE SEQUENCE [LARGE SCALE GENOMIC DNA]</scope>
    <source>
        <strain evidence="10 11">FCR-1</strain>
    </source>
</reference>
<dbReference type="SUPFAM" id="SSF55021">
    <property type="entry name" value="ACT-like"/>
    <property type="match status" value="2"/>
</dbReference>
<reference evidence="10 11" key="2">
    <citation type="submission" date="2024-09" db="EMBL/GenBank/DDBJ databases">
        <title>Draft genome sequence of Candidatus Magnetaquicoccaceae bacterium FCR-1.</title>
        <authorList>
            <person name="Shimoshige H."/>
            <person name="Shimamura S."/>
            <person name="Taoka A."/>
            <person name="Kobayashi H."/>
            <person name="Maekawa T."/>
        </authorList>
    </citation>
    <scope>NUCLEOTIDE SEQUENCE [LARGE SCALE GENOMIC DNA]</scope>
    <source>
        <strain evidence="10 11">FCR-1</strain>
    </source>
</reference>
<evidence type="ECO:0000256" key="1">
    <source>
        <dbReference type="ARBA" id="ARBA00022679"/>
    </source>
</evidence>
<comment type="catalytic activity">
    <reaction evidence="7">
        <text>[protein-PII]-uridylyl-L-tyrosine + H2O = [protein-PII]-L-tyrosine + UMP + H(+)</text>
        <dbReference type="Rhea" id="RHEA:48600"/>
        <dbReference type="Rhea" id="RHEA-COMP:12147"/>
        <dbReference type="Rhea" id="RHEA-COMP:12148"/>
        <dbReference type="ChEBI" id="CHEBI:15377"/>
        <dbReference type="ChEBI" id="CHEBI:15378"/>
        <dbReference type="ChEBI" id="CHEBI:46858"/>
        <dbReference type="ChEBI" id="CHEBI:57865"/>
        <dbReference type="ChEBI" id="CHEBI:90602"/>
    </reaction>
</comment>
<accession>A0ABQ0CA13</accession>
<evidence type="ECO:0000256" key="5">
    <source>
        <dbReference type="ARBA" id="ARBA00022842"/>
    </source>
</evidence>
<dbReference type="SUPFAM" id="SSF81891">
    <property type="entry name" value="Poly A polymerase C-terminal region-like"/>
    <property type="match status" value="1"/>
</dbReference>
<dbReference type="Pfam" id="PF08335">
    <property type="entry name" value="GlnD_UR_UTase"/>
    <property type="match status" value="1"/>
</dbReference>
<name>A0ABQ0CA13_9PROT</name>
<proteinExistence type="inferred from homology"/>
<organism evidence="10 11">
    <name type="scientific">Candidatus Magnetaquiglobus chichijimensis</name>
    <dbReference type="NCBI Taxonomy" id="3141448"/>
    <lineage>
        <taxon>Bacteria</taxon>
        <taxon>Pseudomonadati</taxon>
        <taxon>Pseudomonadota</taxon>
        <taxon>Magnetococcia</taxon>
        <taxon>Magnetococcales</taxon>
        <taxon>Candidatus Magnetaquicoccaceae</taxon>
        <taxon>Candidatus Magnetaquiglobus</taxon>
    </lineage>
</organism>
<dbReference type="InterPro" id="IPR006674">
    <property type="entry name" value="HD_domain"/>
</dbReference>
<comment type="similarity">
    <text evidence="7">Belongs to the GlnD family.</text>
</comment>
<dbReference type="HAMAP" id="MF_00277">
    <property type="entry name" value="PII_uridylyl_transf"/>
    <property type="match status" value="1"/>
</dbReference>
<dbReference type="PANTHER" id="PTHR47320">
    <property type="entry name" value="BIFUNCTIONAL URIDYLYLTRANSFERASE/URIDYLYL-REMOVING ENZYME"/>
    <property type="match status" value="1"/>
</dbReference>
<dbReference type="InterPro" id="IPR010043">
    <property type="entry name" value="UTase/UR"/>
</dbReference>
<dbReference type="PROSITE" id="PS51671">
    <property type="entry name" value="ACT"/>
    <property type="match status" value="2"/>
</dbReference>
<dbReference type="InterPro" id="IPR043519">
    <property type="entry name" value="NT_sf"/>
</dbReference>
<keyword evidence="5 7" id="KW-0460">Magnesium</keyword>
<dbReference type="EC" id="3.1.4.-" evidence="7"/>
<keyword evidence="1 7" id="KW-0808">Transferase</keyword>
<evidence type="ECO:0000256" key="4">
    <source>
        <dbReference type="ARBA" id="ARBA00022801"/>
    </source>
</evidence>
<gene>
    <name evidence="7 10" type="primary">glnD</name>
    <name evidence="10" type="ORF">SIID45300_01875</name>
</gene>
<dbReference type="RefSeq" id="WP_420905241.1">
    <property type="nucleotide sequence ID" value="NZ_BAAFGK010000004.1"/>
</dbReference>
<evidence type="ECO:0000256" key="6">
    <source>
        <dbReference type="ARBA" id="ARBA00023268"/>
    </source>
</evidence>
<dbReference type="NCBIfam" id="NF003467">
    <property type="entry name" value="PRK05092.1"/>
    <property type="match status" value="1"/>
</dbReference>
<sequence>MTTTPHFEKEEILDLAALDQQINAIHDGHSPLTDDQRAAILPLLRTAMKSGRDLLHQHHLAGATGQYIVQGHTFLADAILQRIHALTVANDTSPEPFCLAATGGYGRRELAPFSDIDLLFIVPDEHATQPALVEKMLYILWDIGMDVGHAVRTVEECLQQARQELQILTSMLDSRFLAGDHKLFTHYRTTLFNNALLNDPLSFLRAKLLEQSKRHERFGASLYYLEPNIKENPGGLRDLHTFAWISKYRYQVTRIQELIPMGIITEEEFENFKRCRAFLRRVRNALHYRAGRRDDRLTFAHQVAIAQEFGYQDQPGMLAVERFMRRYYRVARRVGHLSWIFLRKYQDEHREVLDWDRRHLEDAFEMIGGKLSLTSPDALQEKPIRIMRLFEVAQRNLLSIHPDTMRLVTQNLSLINRTFRADPKVTAIFLSMLNGKRAVAWVLRRMNDAGVLGRYIPEFGRIIGQTQHDMYHVFTVDEHTILAVESLRHISSGKFSHELPIATQLMQKLNNPALLYLAVMFHDIAKGLGPNHHIRGAEIACKICERMELPANDIEMIAWLVENHLIFSRTAFRRDLNDPETLASFAKQIGTVRKLNLLVLLTVADIRAVGPGVWNQWKGNLLRQLYERSLDTLDKGIIFTPEEIARRAELLKSATFEILAKEHDPERVRRHLDRFYPDYFTHYAPDMLAEHFVALKEVDEQPLVIVFKQVPKINATRMLVYTPDHPGLMARISGSLSASGANILSADITTTKDGMALDTFVIQTQNGEPIETPERLERIESTLTRVLEGKLRPSALLANPPAGFRRKPFDISFSMEVDDSLDTFTVVEITSLDRPGLLFAITRVLQNQGVQIRAAKIATYGERVVDVFYLRDMFGLKLDPRRLATVEKMLRAAVDKLEQPSLS</sequence>
<dbReference type="Gene3D" id="1.10.3090.10">
    <property type="entry name" value="cca-adding enzyme, domain 2"/>
    <property type="match status" value="1"/>
</dbReference>
<keyword evidence="3" id="KW-0677">Repeat</keyword>
<evidence type="ECO:0000259" key="9">
    <source>
        <dbReference type="PROSITE" id="PS51831"/>
    </source>
</evidence>
<evidence type="ECO:0000313" key="11">
    <source>
        <dbReference type="Proteomes" id="UP001628193"/>
    </source>
</evidence>
<dbReference type="Pfam" id="PF03445">
    <property type="entry name" value="DUF294"/>
    <property type="match status" value="1"/>
</dbReference>
<dbReference type="EMBL" id="BAAFGK010000004">
    <property type="protein sequence ID" value="GAB0057545.1"/>
    <property type="molecule type" value="Genomic_DNA"/>
</dbReference>
<comment type="domain">
    <text evidence="7">Has four distinct domains: an N-terminal nucleotidyltransferase (NT) domain responsible for UTase activity, a central HD domain that encodes UR activity, and two C-terminal ACT domains that seem to have a role in glutamine sensing.</text>
</comment>
<evidence type="ECO:0000256" key="2">
    <source>
        <dbReference type="ARBA" id="ARBA00022695"/>
    </source>
</evidence>
<keyword evidence="4 7" id="KW-0378">Hydrolase</keyword>
<dbReference type="InterPro" id="IPR005105">
    <property type="entry name" value="GlnD_Uridyltrans_N"/>
</dbReference>
<dbReference type="PANTHER" id="PTHR47320:SF1">
    <property type="entry name" value="BIFUNCTIONAL URIDYLYLTRANSFERASE_URIDYLYL-REMOVING ENZYME"/>
    <property type="match status" value="1"/>
</dbReference>
<dbReference type="CDD" id="cd05401">
    <property type="entry name" value="NT_GlnE_GlnD_like"/>
    <property type="match status" value="1"/>
</dbReference>
<dbReference type="SMART" id="SM00471">
    <property type="entry name" value="HDc"/>
    <property type="match status" value="1"/>
</dbReference>
<comment type="cofactor">
    <cofactor evidence="7">
        <name>Mg(2+)</name>
        <dbReference type="ChEBI" id="CHEBI:18420"/>
    </cofactor>
</comment>
<dbReference type="PROSITE" id="PS51831">
    <property type="entry name" value="HD"/>
    <property type="match status" value="1"/>
</dbReference>
<comment type="caution">
    <text evidence="7">Lacks conserved residue(s) required for the propagation of feature annotation.</text>
</comment>
<keyword evidence="6 7" id="KW-0511">Multifunctional enzyme</keyword>
<dbReference type="CDD" id="cd04900">
    <property type="entry name" value="ACT_UUR-like_1"/>
    <property type="match status" value="1"/>
</dbReference>
<comment type="function">
    <text evidence="7">Modifies, by uridylylation and deuridylylation, the PII regulatory proteins (GlnB and homologs), in response to the nitrogen status of the cell that GlnD senses through the glutamine level. Under low glutamine levels, catalyzes the conversion of the PII proteins and UTP to PII-UMP and PPi, while under higher glutamine levels, GlnD hydrolyzes PII-UMP to PII and UMP (deuridylylation). Thus, controls uridylylation state and activity of the PII proteins, and plays an important role in the regulation of nitrogen metabolism.</text>
</comment>